<accession>A0A423W5A9</accession>
<evidence type="ECO:0008006" key="5">
    <source>
        <dbReference type="Google" id="ProtNLM"/>
    </source>
</evidence>
<dbReference type="OrthoDB" id="2603at2759"/>
<evidence type="ECO:0000313" key="4">
    <source>
        <dbReference type="Proteomes" id="UP000284375"/>
    </source>
</evidence>
<feature type="region of interest" description="Disordered" evidence="1">
    <location>
        <begin position="38"/>
        <end position="85"/>
    </location>
</feature>
<organism evidence="3 4">
    <name type="scientific">Cytospora chrysosperma</name>
    <name type="common">Cytospora canker fungus</name>
    <name type="synonym">Sphaeria chrysosperma</name>
    <dbReference type="NCBI Taxonomy" id="252740"/>
    <lineage>
        <taxon>Eukaryota</taxon>
        <taxon>Fungi</taxon>
        <taxon>Dikarya</taxon>
        <taxon>Ascomycota</taxon>
        <taxon>Pezizomycotina</taxon>
        <taxon>Sordariomycetes</taxon>
        <taxon>Sordariomycetidae</taxon>
        <taxon>Diaporthales</taxon>
        <taxon>Cytosporaceae</taxon>
        <taxon>Cytospora</taxon>
    </lineage>
</organism>
<proteinExistence type="predicted"/>
<dbReference type="AlphaFoldDB" id="A0A423W5A9"/>
<feature type="compositionally biased region" description="Basic and acidic residues" evidence="1">
    <location>
        <begin position="38"/>
        <end position="51"/>
    </location>
</feature>
<feature type="transmembrane region" description="Helical" evidence="2">
    <location>
        <begin position="317"/>
        <end position="336"/>
    </location>
</feature>
<sequence>MTDRTTDHFRGRHYTADHISGPIAFLNPTTRLLPLQRAQDKGKAKYDDENKPAGGRTQTGPQVSASPEGGPSPPEPAEQEQQQKHHPGIYHVWRSRDNRKGRHALALTPSTAAAAAATTSSSHHQPTNTLRGTLAGVSRMTLRYPVWDVSYDVAAVFTLGSVVWVLNGFFVLLPLTDPGSAWPGESLWGGGVTAMVGATIFVAGSVLLMLEAVNENRSECFGWALEGALGRGEEDLVLRRDESGCRHHHRERRSFLTGKSVADVYDDDDDAKGFVEGKGREGGGDSEEGGAPSDKGRRRWTWWPSWYELRTHYFHDIGFLACLSQMIGATIFWMAGFTSLPQILGALTVPATNGTYWLPQVVGGTGFIVSSLLFMLETQPNWYTPSLTTLGWHIGFWNLIGAIGFTLCGALGFASSNEACETGLTWSTFIGSWAFLIGSVIQWYESLDKYPVAIGKLSGLKEKSQELSVNSEGQT</sequence>
<evidence type="ECO:0000256" key="1">
    <source>
        <dbReference type="SAM" id="MobiDB-lite"/>
    </source>
</evidence>
<protein>
    <recommendedName>
        <fullName evidence="5">Integral membrane protein</fullName>
    </recommendedName>
</protein>
<feature type="compositionally biased region" description="Low complexity" evidence="1">
    <location>
        <begin position="109"/>
        <end position="122"/>
    </location>
</feature>
<feature type="transmembrane region" description="Helical" evidence="2">
    <location>
        <begin position="187"/>
        <end position="210"/>
    </location>
</feature>
<evidence type="ECO:0000256" key="2">
    <source>
        <dbReference type="SAM" id="Phobius"/>
    </source>
</evidence>
<gene>
    <name evidence="3" type="ORF">VSDG_04246</name>
</gene>
<feature type="region of interest" description="Disordered" evidence="1">
    <location>
        <begin position="275"/>
        <end position="296"/>
    </location>
</feature>
<feature type="transmembrane region" description="Helical" evidence="2">
    <location>
        <begin position="396"/>
        <end position="414"/>
    </location>
</feature>
<reference evidence="3 4" key="1">
    <citation type="submission" date="2015-09" db="EMBL/GenBank/DDBJ databases">
        <title>Host preference determinants of Valsa canker pathogens revealed by comparative genomics.</title>
        <authorList>
            <person name="Yin Z."/>
            <person name="Huang L."/>
        </authorList>
    </citation>
    <scope>NUCLEOTIDE SEQUENCE [LARGE SCALE GENOMIC DNA]</scope>
    <source>
        <strain evidence="3 4">YSFL</strain>
    </source>
</reference>
<dbReference type="STRING" id="252740.A0A423W5A9"/>
<dbReference type="EMBL" id="LJZO01000013">
    <property type="protein sequence ID" value="ROV98524.1"/>
    <property type="molecule type" value="Genomic_DNA"/>
</dbReference>
<keyword evidence="2" id="KW-0812">Transmembrane</keyword>
<feature type="transmembrane region" description="Helical" evidence="2">
    <location>
        <begin position="426"/>
        <end position="444"/>
    </location>
</feature>
<evidence type="ECO:0000313" key="3">
    <source>
        <dbReference type="EMBL" id="ROV98524.1"/>
    </source>
</evidence>
<feature type="transmembrane region" description="Helical" evidence="2">
    <location>
        <begin position="149"/>
        <end position="175"/>
    </location>
</feature>
<feature type="region of interest" description="Disordered" evidence="1">
    <location>
        <begin position="109"/>
        <end position="130"/>
    </location>
</feature>
<keyword evidence="2" id="KW-0472">Membrane</keyword>
<keyword evidence="4" id="KW-1185">Reference proteome</keyword>
<feature type="transmembrane region" description="Helical" evidence="2">
    <location>
        <begin position="356"/>
        <end position="376"/>
    </location>
</feature>
<comment type="caution">
    <text evidence="3">The sequence shown here is derived from an EMBL/GenBank/DDBJ whole genome shotgun (WGS) entry which is preliminary data.</text>
</comment>
<keyword evidence="2" id="KW-1133">Transmembrane helix</keyword>
<dbReference type="Proteomes" id="UP000284375">
    <property type="component" value="Unassembled WGS sequence"/>
</dbReference>
<name>A0A423W5A9_CYTCH</name>